<keyword evidence="5" id="KW-1185">Reference proteome</keyword>
<evidence type="ECO:0000313" key="5">
    <source>
        <dbReference type="Proteomes" id="UP000049983"/>
    </source>
</evidence>
<dbReference type="Proteomes" id="UP000049983">
    <property type="component" value="Unassembled WGS sequence"/>
</dbReference>
<protein>
    <recommendedName>
        <fullName evidence="3">Putative hydro-lyase LA5096_00557</fullName>
        <ecNumber evidence="3">4.2.1.-</ecNumber>
    </recommendedName>
</protein>
<dbReference type="Pfam" id="PF07286">
    <property type="entry name" value="D-Glu_cyclase"/>
    <property type="match status" value="1"/>
</dbReference>
<evidence type="ECO:0000256" key="2">
    <source>
        <dbReference type="ARBA" id="ARBA00023239"/>
    </source>
</evidence>
<dbReference type="GO" id="GO:0047820">
    <property type="term" value="F:D-glutamate cyclase activity"/>
    <property type="evidence" value="ECO:0007669"/>
    <property type="project" value="TreeGrafter"/>
</dbReference>
<dbReference type="STRING" id="311410.LA5095_03190"/>
<dbReference type="HAMAP" id="MF_01830">
    <property type="entry name" value="Hydro_lyase"/>
    <property type="match status" value="1"/>
</dbReference>
<reference evidence="5" key="1">
    <citation type="submission" date="2015-07" db="EMBL/GenBank/DDBJ databases">
        <authorList>
            <person name="Rodrigo-Torres Lidia"/>
            <person name="Arahal R.David."/>
        </authorList>
    </citation>
    <scope>NUCLEOTIDE SEQUENCE [LARGE SCALE GENOMIC DNA]</scope>
    <source>
        <strain evidence="5">CECT 5096</strain>
    </source>
</reference>
<dbReference type="EC" id="4.2.1.-" evidence="3"/>
<organism evidence="4 5">
    <name type="scientific">Roseibium album</name>
    <dbReference type="NCBI Taxonomy" id="311410"/>
    <lineage>
        <taxon>Bacteria</taxon>
        <taxon>Pseudomonadati</taxon>
        <taxon>Pseudomonadota</taxon>
        <taxon>Alphaproteobacteria</taxon>
        <taxon>Hyphomicrobiales</taxon>
        <taxon>Stappiaceae</taxon>
        <taxon>Roseibium</taxon>
    </lineage>
</organism>
<dbReference type="EMBL" id="CXWC01000001">
    <property type="protein sequence ID" value="CTQ64880.1"/>
    <property type="molecule type" value="Genomic_DNA"/>
</dbReference>
<dbReference type="AlphaFoldDB" id="A0A0M6ZS10"/>
<dbReference type="NCBIfam" id="NF003969">
    <property type="entry name" value="PRK05463.1"/>
    <property type="match status" value="1"/>
</dbReference>
<dbReference type="OrthoDB" id="149585at2"/>
<dbReference type="InterPro" id="IPR038021">
    <property type="entry name" value="Putative_hydro-lyase"/>
</dbReference>
<sequence length="275" mass="29986">MTSGLAQLPDLFDMETTAQRRMIRDGLYSGHTAGLAKGNLQCNLAILPGELADDFHAYCRLNPKACPLAGVSRAGEASIDRLGNDVDIRTDAALYNIYRYGVLEKQVNDLKAHWRDDLVAFAIGCSFTFEDALRKAGIEMRHIDRNVTVPMFRSSIETVASGPFEGGMVVSMRPIPETRIAEVFKICRKYPLAHGAPVHVGDPATIGISDIDKPDWGEAVDFSSGEVPVFWACGVTPQAAIMRSRPPLSITHAPGAMLIADVGEHTDPIYPYNDN</sequence>
<dbReference type="PIRSF" id="PIRSF029755">
    <property type="entry name" value="UCP029755"/>
    <property type="match status" value="1"/>
</dbReference>
<gene>
    <name evidence="4" type="ORF">LA5096_00557</name>
</gene>
<dbReference type="PANTHER" id="PTHR32022:SF10">
    <property type="entry name" value="D-GLUTAMATE CYCLASE, MITOCHONDRIAL"/>
    <property type="match status" value="1"/>
</dbReference>
<proteinExistence type="inferred from homology"/>
<keyword evidence="2 3" id="KW-0456">Lyase</keyword>
<evidence type="ECO:0000313" key="4">
    <source>
        <dbReference type="EMBL" id="CTQ64880.1"/>
    </source>
</evidence>
<dbReference type="InterPro" id="IPR009906">
    <property type="entry name" value="D-Glu_cyclase"/>
</dbReference>
<dbReference type="Gene3D" id="3.40.1640.10">
    <property type="entry name" value="PSTPO5379-like"/>
    <property type="match status" value="1"/>
</dbReference>
<name>A0A0M6ZS10_9HYPH</name>
<dbReference type="InterPro" id="IPR016938">
    <property type="entry name" value="UPF0317"/>
</dbReference>
<dbReference type="FunFam" id="3.30.2040.10:FF:000001">
    <property type="entry name" value="D-glutamate cyclase, mitochondrial"/>
    <property type="match status" value="1"/>
</dbReference>
<dbReference type="SUPFAM" id="SSF160920">
    <property type="entry name" value="PSTPO5379-like"/>
    <property type="match status" value="1"/>
</dbReference>
<comment type="similarity">
    <text evidence="1 3">Belongs to the D-glutamate cyclase family.</text>
</comment>
<evidence type="ECO:0000256" key="3">
    <source>
        <dbReference type="HAMAP-Rule" id="MF_01830"/>
    </source>
</evidence>
<dbReference type="GO" id="GO:0006536">
    <property type="term" value="P:glutamate metabolic process"/>
    <property type="evidence" value="ECO:0007669"/>
    <property type="project" value="TreeGrafter"/>
</dbReference>
<dbReference type="Gene3D" id="3.30.2040.10">
    <property type="entry name" value="PSTPO5379-like domain"/>
    <property type="match status" value="1"/>
</dbReference>
<dbReference type="PANTHER" id="PTHR32022">
    <property type="entry name" value="D-GLUTAMATE CYCLASE, MITOCHONDRIAL"/>
    <property type="match status" value="1"/>
</dbReference>
<dbReference type="GeneID" id="97668009"/>
<dbReference type="RefSeq" id="WP_082442434.1">
    <property type="nucleotide sequence ID" value="NZ_CXWA01000003.1"/>
</dbReference>
<accession>A0A0M6ZS10</accession>
<evidence type="ECO:0000256" key="1">
    <source>
        <dbReference type="ARBA" id="ARBA00007896"/>
    </source>
</evidence>